<reference evidence="1" key="1">
    <citation type="submission" date="2006-10" db="EMBL/GenBank/DDBJ databases">
        <authorList>
            <person name="Amadeo P."/>
            <person name="Zhao Q."/>
            <person name="Wortman J."/>
            <person name="Fraser-Liggett C."/>
            <person name="Carlton J."/>
        </authorList>
    </citation>
    <scope>NUCLEOTIDE SEQUENCE</scope>
    <source>
        <strain evidence="1">G3</strain>
    </source>
</reference>
<dbReference type="PANTHER" id="PTHR38934">
    <property type="entry name" value="HYPHALLY REGULATED CELL WALL PROTEIN 1"/>
    <property type="match status" value="1"/>
</dbReference>
<evidence type="ECO:0000313" key="2">
    <source>
        <dbReference type="Proteomes" id="UP000001542"/>
    </source>
</evidence>
<dbReference type="VEuPathDB" id="TrichDB:TVAGG3_0774320"/>
<dbReference type="EMBL" id="DS113539">
    <property type="protein sequence ID" value="EAY02344.1"/>
    <property type="molecule type" value="Genomic_DNA"/>
</dbReference>
<dbReference type="RefSeq" id="XP_001314659.1">
    <property type="nucleotide sequence ID" value="XM_001314629.1"/>
</dbReference>
<dbReference type="Proteomes" id="UP000001542">
    <property type="component" value="Unassembled WGS sequence"/>
</dbReference>
<evidence type="ECO:0000313" key="1">
    <source>
        <dbReference type="EMBL" id="EAY02344.1"/>
    </source>
</evidence>
<organism evidence="1 2">
    <name type="scientific">Trichomonas vaginalis (strain ATCC PRA-98 / G3)</name>
    <dbReference type="NCBI Taxonomy" id="412133"/>
    <lineage>
        <taxon>Eukaryota</taxon>
        <taxon>Metamonada</taxon>
        <taxon>Parabasalia</taxon>
        <taxon>Trichomonadida</taxon>
        <taxon>Trichomonadidae</taxon>
        <taxon>Trichomonas</taxon>
    </lineage>
</organism>
<proteinExistence type="predicted"/>
<accession>A2EYB7</accession>
<reference evidence="1" key="2">
    <citation type="journal article" date="2007" name="Science">
        <title>Draft genome sequence of the sexually transmitted pathogen Trichomonas vaginalis.</title>
        <authorList>
            <person name="Carlton J.M."/>
            <person name="Hirt R.P."/>
            <person name="Silva J.C."/>
            <person name="Delcher A.L."/>
            <person name="Schatz M."/>
            <person name="Zhao Q."/>
            <person name="Wortman J.R."/>
            <person name="Bidwell S.L."/>
            <person name="Alsmark U.C.M."/>
            <person name="Besteiro S."/>
            <person name="Sicheritz-Ponten T."/>
            <person name="Noel C.J."/>
            <person name="Dacks J.B."/>
            <person name="Foster P.G."/>
            <person name="Simillion C."/>
            <person name="Van de Peer Y."/>
            <person name="Miranda-Saavedra D."/>
            <person name="Barton G.J."/>
            <person name="Westrop G.D."/>
            <person name="Mueller S."/>
            <person name="Dessi D."/>
            <person name="Fiori P.L."/>
            <person name="Ren Q."/>
            <person name="Paulsen I."/>
            <person name="Zhang H."/>
            <person name="Bastida-Corcuera F.D."/>
            <person name="Simoes-Barbosa A."/>
            <person name="Brown M.T."/>
            <person name="Hayes R.D."/>
            <person name="Mukherjee M."/>
            <person name="Okumura C.Y."/>
            <person name="Schneider R."/>
            <person name="Smith A.J."/>
            <person name="Vanacova S."/>
            <person name="Villalvazo M."/>
            <person name="Haas B.J."/>
            <person name="Pertea M."/>
            <person name="Feldblyum T.V."/>
            <person name="Utterback T.R."/>
            <person name="Shu C.L."/>
            <person name="Osoegawa K."/>
            <person name="de Jong P.J."/>
            <person name="Hrdy I."/>
            <person name="Horvathova L."/>
            <person name="Zubacova Z."/>
            <person name="Dolezal P."/>
            <person name="Malik S.B."/>
            <person name="Logsdon J.M. Jr."/>
            <person name="Henze K."/>
            <person name="Gupta A."/>
            <person name="Wang C.C."/>
            <person name="Dunne R.L."/>
            <person name="Upcroft J.A."/>
            <person name="Upcroft P."/>
            <person name="White O."/>
            <person name="Salzberg S.L."/>
            <person name="Tang P."/>
            <person name="Chiu C.-H."/>
            <person name="Lee Y.-S."/>
            <person name="Embley T.M."/>
            <person name="Coombs G.H."/>
            <person name="Mottram J.C."/>
            <person name="Tachezy J."/>
            <person name="Fraser-Liggett C.M."/>
            <person name="Johnson P.J."/>
        </authorList>
    </citation>
    <scope>NUCLEOTIDE SEQUENCE [LARGE SCALE GENOMIC DNA]</scope>
    <source>
        <strain evidence="1">G3</strain>
    </source>
</reference>
<protein>
    <recommendedName>
        <fullName evidence="3">Bap-like</fullName>
    </recommendedName>
</protein>
<gene>
    <name evidence="1" type="ORF">TVAG_054420</name>
</gene>
<dbReference type="PANTHER" id="PTHR38934:SF6">
    <property type="entry name" value="CHROMOSOME UNDETERMINED SCAFFOLD_176, WHOLE GENOME SHOTGUN SEQUENCE"/>
    <property type="match status" value="1"/>
</dbReference>
<dbReference type="InParanoid" id="A2EYB7"/>
<sequence>MNLPTKVGSHTITFWAENSNGLKSSVSRQLVKINVGPKIILWNEIQETYSRNGFIDFNSIIFDDSSTYIYYQFDSLPQSHLSNYITCNGKNTTVNLQIPIPEEMSIGNHQITVWLRDWYDVESDKITRSFNFADRYVPKLTVKLQEQRDTYGYFENVSFVGTVQDMDAEDNTHVFIQIDDGEENLIFDFESNNEVHSFNYSINLGNEDKQHNVIFRARDDSRASSEDQKFTINIKQLPSIIVTSELDEQYLPNTTISISGYIADFDVGEEVQLFSKINKDITEYATLPMHIQDDYKTPIFTFTVQLPIEVMRNNIYIWATSAGGITCKTTNIKVITNRPPVLDHWNPIKTNYSMSKYIDFDGNITDDSNCMIYDRFDNNSPKHINEMLPIRSPSFPIIRRIPINGNDLEFGKHNISIYIVDEFGIESNVMTQEFEFRNTYAPEVILNPLVKKGPYRYSEKVTFSGSVRDLDVGDHVVVLFQVGSSKLTELYDSIADGYWHDFSYTIDVPRGDGLFTIYVAAMDQTYSKSNEVALEFNVERNVAVQMLKPMRKAYREGETMQLSSMLLDFTENTTVAFCYSIDGDGKNLISNVDIYDNMTSGIVDYNITLHESKSDHYLILWGENEQGHVLCPYMEIYIIVSQAPELNVTNTLNDNYYGHAFIEVDVSVYDDTDGYVYYRIDEGKEVKISGLIQSFFEIEQRILQIEITEGSLVEGKHTLYVYFKDEFGSDSVPFVKEFDYSHEYHTPELIVGHKLKGYTYGYFETININCKVTTRNSDDQVKILLKYNFGDYEIIHEFPQSSRNLLSDEESMDFSYKIPMIPYNGFHTVTIKAINKYGIESKFTLLDFEVRRLPGIEFIKPFKVNYNNDEVIEVIGMVVDYDINTQFDVYYKLDNSGNTFVKTVSIGTNYKSNEFKFALNPSTDVNIHNFKLWIENNHNEIYSTTGNFLVNSPPQLELINPLRNVYYDNDHMNIDFKIKDNTNVKLCYSFDSNQETCFKETIYSYEREYSYRKQITIDRSVVSYDRHTIHIFAVDEFKMKSTSFDHIFTYQT</sequence>
<evidence type="ECO:0008006" key="3">
    <source>
        <dbReference type="Google" id="ProtNLM"/>
    </source>
</evidence>
<dbReference type="KEGG" id="tva:4760181"/>
<keyword evidence="2" id="KW-1185">Reference proteome</keyword>
<dbReference type="VEuPathDB" id="TrichDB:TVAG_054420"/>
<dbReference type="AlphaFoldDB" id="A2EYB7"/>
<name>A2EYB7_TRIV3</name>